<evidence type="ECO:0000313" key="2">
    <source>
        <dbReference type="Proteomes" id="UP000464468"/>
    </source>
</evidence>
<dbReference type="GO" id="GO:0008967">
    <property type="term" value="F:phosphoglycolate phosphatase activity"/>
    <property type="evidence" value="ECO:0007669"/>
    <property type="project" value="TreeGrafter"/>
</dbReference>
<dbReference type="Gene3D" id="1.10.150.240">
    <property type="entry name" value="Putative phosphatase, domain 2"/>
    <property type="match status" value="1"/>
</dbReference>
<dbReference type="SFLD" id="SFLDG01129">
    <property type="entry name" value="C1.5:_HAD__Beta-PGM__Phosphata"/>
    <property type="match status" value="1"/>
</dbReference>
<evidence type="ECO:0000313" key="1">
    <source>
        <dbReference type="EMBL" id="QHL90092.1"/>
    </source>
</evidence>
<dbReference type="InterPro" id="IPR050155">
    <property type="entry name" value="HAD-like_hydrolase_sf"/>
</dbReference>
<dbReference type="InterPro" id="IPR023214">
    <property type="entry name" value="HAD_sf"/>
</dbReference>
<dbReference type="SFLD" id="SFLDS00003">
    <property type="entry name" value="Haloacid_Dehalogenase"/>
    <property type="match status" value="1"/>
</dbReference>
<dbReference type="GO" id="GO:0005829">
    <property type="term" value="C:cytosol"/>
    <property type="evidence" value="ECO:0007669"/>
    <property type="project" value="TreeGrafter"/>
</dbReference>
<protein>
    <submittedName>
        <fullName evidence="1">HAD-IA family hydrolase</fullName>
    </submittedName>
</protein>
<dbReference type="InterPro" id="IPR006439">
    <property type="entry name" value="HAD-SF_hydro_IA"/>
</dbReference>
<dbReference type="NCBIfam" id="TIGR01549">
    <property type="entry name" value="HAD-SF-IA-v1"/>
    <property type="match status" value="1"/>
</dbReference>
<dbReference type="InterPro" id="IPR041492">
    <property type="entry name" value="HAD_2"/>
</dbReference>
<keyword evidence="2" id="KW-1185">Reference proteome</keyword>
<dbReference type="InterPro" id="IPR036412">
    <property type="entry name" value="HAD-like_sf"/>
</dbReference>
<proteinExistence type="predicted"/>
<dbReference type="Pfam" id="PF13419">
    <property type="entry name" value="HAD_2"/>
    <property type="match status" value="1"/>
</dbReference>
<keyword evidence="1" id="KW-0378">Hydrolase</keyword>
<reference evidence="1 2" key="1">
    <citation type="submission" date="2020-01" db="EMBL/GenBank/DDBJ databases">
        <title>Sphingomonas sp. C33 whole genome sequece.</title>
        <authorList>
            <person name="Park C."/>
        </authorList>
    </citation>
    <scope>NUCLEOTIDE SEQUENCE [LARGE SCALE GENOMIC DNA]</scope>
    <source>
        <strain evidence="1 2">C33</strain>
    </source>
</reference>
<dbReference type="SUPFAM" id="SSF56784">
    <property type="entry name" value="HAD-like"/>
    <property type="match status" value="1"/>
</dbReference>
<sequence length="219" mass="23074">MNRLALFDCDGTLVDSQAAICRAMDDCFAELGLVPPDRHRVRRIVGLSLMEAMRALVPGGDHALHRALTDSYKLAFQRHRGAGLVEEPLFDGIAEALDALAASGWLLGVATGKSDRGLKLCLERHGLAGHFITLQTADRHPSKPDPSMLHAAMAEAGSGPATTVMIGDTVFDMAMAVTGGAHALGVDWGYHDAAELKAAGARAVAVTAADLPGWLEQMA</sequence>
<dbReference type="RefSeq" id="WP_160591941.1">
    <property type="nucleotide sequence ID" value="NZ_CP047895.1"/>
</dbReference>
<dbReference type="AlphaFoldDB" id="A0A7Z2NV34"/>
<dbReference type="GO" id="GO:0006281">
    <property type="term" value="P:DNA repair"/>
    <property type="evidence" value="ECO:0007669"/>
    <property type="project" value="TreeGrafter"/>
</dbReference>
<dbReference type="PANTHER" id="PTHR43434">
    <property type="entry name" value="PHOSPHOGLYCOLATE PHOSPHATASE"/>
    <property type="match status" value="1"/>
</dbReference>
<name>A0A7Z2NV34_9SPHN</name>
<dbReference type="KEGG" id="schy:GVO57_03670"/>
<accession>A0A7Z2NV34</accession>
<gene>
    <name evidence="1" type="ORF">GVO57_03670</name>
</gene>
<dbReference type="PANTHER" id="PTHR43434:SF24">
    <property type="entry name" value="HYDROLASE-RELATED"/>
    <property type="match status" value="1"/>
</dbReference>
<organism evidence="1 2">
    <name type="scientific">Sphingomonas changnyeongensis</name>
    <dbReference type="NCBI Taxonomy" id="2698679"/>
    <lineage>
        <taxon>Bacteria</taxon>
        <taxon>Pseudomonadati</taxon>
        <taxon>Pseudomonadota</taxon>
        <taxon>Alphaproteobacteria</taxon>
        <taxon>Sphingomonadales</taxon>
        <taxon>Sphingomonadaceae</taxon>
        <taxon>Sphingomonas</taxon>
    </lineage>
</organism>
<dbReference type="EMBL" id="CP047895">
    <property type="protein sequence ID" value="QHL90092.1"/>
    <property type="molecule type" value="Genomic_DNA"/>
</dbReference>
<dbReference type="Proteomes" id="UP000464468">
    <property type="component" value="Chromosome"/>
</dbReference>
<dbReference type="InterPro" id="IPR023198">
    <property type="entry name" value="PGP-like_dom2"/>
</dbReference>
<dbReference type="Gene3D" id="3.40.50.1000">
    <property type="entry name" value="HAD superfamily/HAD-like"/>
    <property type="match status" value="1"/>
</dbReference>